<proteinExistence type="inferred from homology"/>
<gene>
    <name evidence="10" type="ORF">KSP39_PZI011707</name>
</gene>
<evidence type="ECO:0000256" key="2">
    <source>
        <dbReference type="ARBA" id="ARBA00006375"/>
    </source>
</evidence>
<evidence type="ECO:0000313" key="10">
    <source>
        <dbReference type="EMBL" id="KAK8938826.1"/>
    </source>
</evidence>
<evidence type="ECO:0000256" key="4">
    <source>
        <dbReference type="ARBA" id="ARBA00022692"/>
    </source>
</evidence>
<comment type="subcellular location">
    <subcellularLocation>
        <location evidence="1">Mitochondrion inner membrane</location>
        <topology evidence="1">Multi-pass membrane protein</topology>
    </subcellularLocation>
</comment>
<evidence type="ECO:0000256" key="5">
    <source>
        <dbReference type="ARBA" id="ARBA00022737"/>
    </source>
</evidence>
<keyword evidence="11" id="KW-1185">Reference proteome</keyword>
<dbReference type="Proteomes" id="UP001418222">
    <property type="component" value="Unassembled WGS sequence"/>
</dbReference>
<evidence type="ECO:0000313" key="11">
    <source>
        <dbReference type="Proteomes" id="UP001418222"/>
    </source>
</evidence>
<sequence>MFVVGSAFAEFIADVALCPMEVFKIHVQTRPGFARGLSDGLPKFIKAEGSLGYDVCSQHLLILCFLIGYLCTSFLQLPAVQGTSSTMRSLNSFYEIFVPFLFP</sequence>
<dbReference type="AlphaFoldDB" id="A0AAP0BHV9"/>
<name>A0AAP0BHV9_9ASPA</name>
<keyword evidence="6" id="KW-0999">Mitochondrion inner membrane</keyword>
<reference evidence="10 11" key="1">
    <citation type="journal article" date="2022" name="Nat. Plants">
        <title>Genomes of leafy and leafless Platanthera orchids illuminate the evolution of mycoheterotrophy.</title>
        <authorList>
            <person name="Li M.H."/>
            <person name="Liu K.W."/>
            <person name="Li Z."/>
            <person name="Lu H.C."/>
            <person name="Ye Q.L."/>
            <person name="Zhang D."/>
            <person name="Wang J.Y."/>
            <person name="Li Y.F."/>
            <person name="Zhong Z.M."/>
            <person name="Liu X."/>
            <person name="Yu X."/>
            <person name="Liu D.K."/>
            <person name="Tu X.D."/>
            <person name="Liu B."/>
            <person name="Hao Y."/>
            <person name="Liao X.Y."/>
            <person name="Jiang Y.T."/>
            <person name="Sun W.H."/>
            <person name="Chen J."/>
            <person name="Chen Y.Q."/>
            <person name="Ai Y."/>
            <person name="Zhai J.W."/>
            <person name="Wu S.S."/>
            <person name="Zhou Z."/>
            <person name="Hsiao Y.Y."/>
            <person name="Wu W.L."/>
            <person name="Chen Y.Y."/>
            <person name="Lin Y.F."/>
            <person name="Hsu J.L."/>
            <person name="Li C.Y."/>
            <person name="Wang Z.W."/>
            <person name="Zhao X."/>
            <person name="Zhong W.Y."/>
            <person name="Ma X.K."/>
            <person name="Ma L."/>
            <person name="Huang J."/>
            <person name="Chen G.Z."/>
            <person name="Huang M.Z."/>
            <person name="Huang L."/>
            <person name="Peng D.H."/>
            <person name="Luo Y.B."/>
            <person name="Zou S.Q."/>
            <person name="Chen S.P."/>
            <person name="Lan S."/>
            <person name="Tsai W.C."/>
            <person name="Van de Peer Y."/>
            <person name="Liu Z.J."/>
        </authorList>
    </citation>
    <scope>NUCLEOTIDE SEQUENCE [LARGE SCALE GENOMIC DNA]</scope>
    <source>
        <strain evidence="10">Lor287</strain>
    </source>
</reference>
<dbReference type="GO" id="GO:0005743">
    <property type="term" value="C:mitochondrial inner membrane"/>
    <property type="evidence" value="ECO:0007669"/>
    <property type="project" value="UniProtKB-SubCell"/>
</dbReference>
<evidence type="ECO:0000256" key="7">
    <source>
        <dbReference type="ARBA" id="ARBA00022989"/>
    </source>
</evidence>
<evidence type="ECO:0000256" key="3">
    <source>
        <dbReference type="ARBA" id="ARBA00022448"/>
    </source>
</evidence>
<dbReference type="PANTHER" id="PTHR45671">
    <property type="entry name" value="SOLUTE CARRIER FAMILY 25 (MITOCHONDRIAL CARRIER PHOSPHATE CARRIER), MEMBER 3, LIKE-RELATED-RELATED"/>
    <property type="match status" value="1"/>
</dbReference>
<dbReference type="InterPro" id="IPR044677">
    <property type="entry name" value="SLC25A3/Pic2/Mir1-like"/>
</dbReference>
<organism evidence="10 11">
    <name type="scientific">Platanthera zijinensis</name>
    <dbReference type="NCBI Taxonomy" id="2320716"/>
    <lineage>
        <taxon>Eukaryota</taxon>
        <taxon>Viridiplantae</taxon>
        <taxon>Streptophyta</taxon>
        <taxon>Embryophyta</taxon>
        <taxon>Tracheophyta</taxon>
        <taxon>Spermatophyta</taxon>
        <taxon>Magnoliopsida</taxon>
        <taxon>Liliopsida</taxon>
        <taxon>Asparagales</taxon>
        <taxon>Orchidaceae</taxon>
        <taxon>Orchidoideae</taxon>
        <taxon>Orchideae</taxon>
        <taxon>Orchidinae</taxon>
        <taxon>Platanthera</taxon>
    </lineage>
</organism>
<keyword evidence="3" id="KW-0813">Transport</keyword>
<evidence type="ECO:0000256" key="1">
    <source>
        <dbReference type="ARBA" id="ARBA00004448"/>
    </source>
</evidence>
<keyword evidence="4" id="KW-0812">Transmembrane</keyword>
<evidence type="ECO:0000256" key="8">
    <source>
        <dbReference type="ARBA" id="ARBA00023128"/>
    </source>
</evidence>
<dbReference type="GO" id="GO:1990547">
    <property type="term" value="P:mitochondrial phosphate ion transmembrane transport"/>
    <property type="evidence" value="ECO:0007669"/>
    <property type="project" value="InterPro"/>
</dbReference>
<dbReference type="SUPFAM" id="SSF103506">
    <property type="entry name" value="Mitochondrial carrier"/>
    <property type="match status" value="1"/>
</dbReference>
<protein>
    <submittedName>
        <fullName evidence="10">Uncharacterized protein</fullName>
    </submittedName>
</protein>
<dbReference type="GO" id="GO:0005315">
    <property type="term" value="F:phosphate transmembrane transporter activity"/>
    <property type="evidence" value="ECO:0007669"/>
    <property type="project" value="InterPro"/>
</dbReference>
<dbReference type="InterPro" id="IPR023395">
    <property type="entry name" value="MCP_dom_sf"/>
</dbReference>
<keyword evidence="7" id="KW-1133">Transmembrane helix</keyword>
<evidence type="ECO:0000256" key="6">
    <source>
        <dbReference type="ARBA" id="ARBA00022792"/>
    </source>
</evidence>
<dbReference type="EMBL" id="JBBWWQ010000009">
    <property type="protein sequence ID" value="KAK8938826.1"/>
    <property type="molecule type" value="Genomic_DNA"/>
</dbReference>
<keyword evidence="8" id="KW-0496">Mitochondrion</keyword>
<accession>A0AAP0BHV9</accession>
<comment type="caution">
    <text evidence="10">The sequence shown here is derived from an EMBL/GenBank/DDBJ whole genome shotgun (WGS) entry which is preliminary data.</text>
</comment>
<evidence type="ECO:0000256" key="9">
    <source>
        <dbReference type="ARBA" id="ARBA00023136"/>
    </source>
</evidence>
<keyword evidence="5" id="KW-0677">Repeat</keyword>
<dbReference type="PANTHER" id="PTHR45671:SF10">
    <property type="entry name" value="SOLUTE CARRIER FAMILY 25 MEMBER 3"/>
    <property type="match status" value="1"/>
</dbReference>
<keyword evidence="9" id="KW-0472">Membrane</keyword>
<comment type="similarity">
    <text evidence="2">Belongs to the mitochondrial carrier (TC 2.A.29) family.</text>
</comment>